<dbReference type="RefSeq" id="WP_099998310.1">
    <property type="nucleotide sequence ID" value="NZ_CP017940.1"/>
</dbReference>
<reference evidence="5 6" key="1">
    <citation type="journal article" date="2017" name="Int J Environ Stud">
        <title>Does the Miocene-Pliocene relict legume Oxytropis triphylla form nitrogen-fixing nodules with a combination of bacterial strains?</title>
        <authorList>
            <person name="Safronova V."/>
            <person name="Belimov A."/>
            <person name="Sazanova A."/>
            <person name="Kuznetsova I."/>
            <person name="Popova J."/>
            <person name="Andronov E."/>
            <person name="Verkhozina A."/>
            <person name="Tikhonovich I."/>
        </authorList>
    </citation>
    <scope>NUCLEOTIDE SEQUENCE [LARGE SCALE GENOMIC DNA]</scope>
    <source>
        <strain evidence="5 6">Tri-38</strain>
    </source>
</reference>
<dbReference type="NCBIfam" id="NF003915">
    <property type="entry name" value="PRK05441.1"/>
    <property type="match status" value="1"/>
</dbReference>
<dbReference type="Proteomes" id="UP000232163">
    <property type="component" value="Unassembled WGS sequence"/>
</dbReference>
<evidence type="ECO:0000313" key="6">
    <source>
        <dbReference type="Proteomes" id="UP000232163"/>
    </source>
</evidence>
<evidence type="ECO:0000256" key="1">
    <source>
        <dbReference type="ARBA" id="ARBA00023239"/>
    </source>
</evidence>
<evidence type="ECO:0000256" key="2">
    <source>
        <dbReference type="ARBA" id="ARBA00023277"/>
    </source>
</evidence>
<accession>A0A2N9VZ29</accession>
<name>A0A2N9VZ29_9HYPH</name>
<dbReference type="Gene3D" id="1.10.8.1080">
    <property type="match status" value="1"/>
</dbReference>
<dbReference type="GO" id="GO:0097367">
    <property type="term" value="F:carbohydrate derivative binding"/>
    <property type="evidence" value="ECO:0007669"/>
    <property type="project" value="InterPro"/>
</dbReference>
<dbReference type="PANTHER" id="PTHR10088:SF4">
    <property type="entry name" value="GLUCOKINASE REGULATORY PROTEIN"/>
    <property type="match status" value="1"/>
</dbReference>
<feature type="domain" description="SIS" evidence="4">
    <location>
        <begin position="53"/>
        <end position="216"/>
    </location>
</feature>
<keyword evidence="2" id="KW-0119">Carbohydrate metabolism</keyword>
<dbReference type="OrthoDB" id="9813395at2"/>
<dbReference type="GO" id="GO:0046348">
    <property type="term" value="P:amino sugar catabolic process"/>
    <property type="evidence" value="ECO:0007669"/>
    <property type="project" value="InterPro"/>
</dbReference>
<dbReference type="CDD" id="cd05007">
    <property type="entry name" value="SIS_Etherase"/>
    <property type="match status" value="1"/>
</dbReference>
<dbReference type="Pfam" id="PF01380">
    <property type="entry name" value="SIS"/>
    <property type="match status" value="1"/>
</dbReference>
<keyword evidence="1" id="KW-0456">Lyase</keyword>
<dbReference type="Gene3D" id="3.40.50.10490">
    <property type="entry name" value="Glucose-6-phosphate isomerase like protein, domain 1"/>
    <property type="match status" value="1"/>
</dbReference>
<protein>
    <submittedName>
        <fullName evidence="5">N-acetylmuramic acid 6-phosphate etherase</fullName>
    </submittedName>
</protein>
<evidence type="ECO:0000256" key="3">
    <source>
        <dbReference type="SAM" id="MobiDB-lite"/>
    </source>
</evidence>
<sequence length="303" mass="31109">MGTTRTEQRNDKASGLDERSPEDVLRLLHDAQIEAAASVARATSSIAKAALLAADTLRAGGRLAYAAAGSSGLMALADALELPGTYGIDPDRIVILLAGGVSSLSRLAGTYEDDTTQAASDITAAGLGQGDCLIAISASGTTPYALAAIDEAKKRGLKIISIANNPDVPLFQRADVAITLETPPEMVAGSTRMGAGTAQKIALNLLSTLMAVHLGHVHDGYMVNLTADNIKLRERAARIVSAISACDITDAAKLLEASGGSVKSAILLAAGAANVEKASEILESNQQRLRPALSELKGSLGSR</sequence>
<organism evidence="5 6">
    <name type="scientific">Phyllobacterium zundukense</name>
    <dbReference type="NCBI Taxonomy" id="1867719"/>
    <lineage>
        <taxon>Bacteria</taxon>
        <taxon>Pseudomonadati</taxon>
        <taxon>Pseudomonadota</taxon>
        <taxon>Alphaproteobacteria</taxon>
        <taxon>Hyphomicrobiales</taxon>
        <taxon>Phyllobacteriaceae</taxon>
        <taxon>Phyllobacterium</taxon>
    </lineage>
</organism>
<dbReference type="PANTHER" id="PTHR10088">
    <property type="entry name" value="GLUCOKINASE REGULATORY PROTEIN"/>
    <property type="match status" value="1"/>
</dbReference>
<feature type="region of interest" description="Disordered" evidence="3">
    <location>
        <begin position="1"/>
        <end position="21"/>
    </location>
</feature>
<evidence type="ECO:0000259" key="4">
    <source>
        <dbReference type="PROSITE" id="PS51464"/>
    </source>
</evidence>
<dbReference type="PROSITE" id="PS51464">
    <property type="entry name" value="SIS"/>
    <property type="match status" value="1"/>
</dbReference>
<dbReference type="InterPro" id="IPR046348">
    <property type="entry name" value="SIS_dom_sf"/>
</dbReference>
<dbReference type="SUPFAM" id="SSF53697">
    <property type="entry name" value="SIS domain"/>
    <property type="match status" value="1"/>
</dbReference>
<dbReference type="EMBL" id="MZMT01000026">
    <property type="protein sequence ID" value="PIO44747.1"/>
    <property type="molecule type" value="Genomic_DNA"/>
</dbReference>
<keyword evidence="6" id="KW-1185">Reference proteome</keyword>
<dbReference type="GO" id="GO:0009254">
    <property type="term" value="P:peptidoglycan turnover"/>
    <property type="evidence" value="ECO:0007669"/>
    <property type="project" value="TreeGrafter"/>
</dbReference>
<comment type="caution">
    <text evidence="5">The sequence shown here is derived from an EMBL/GenBank/DDBJ whole genome shotgun (WGS) entry which is preliminary data.</text>
</comment>
<dbReference type="KEGG" id="pht:BLM14_04605"/>
<dbReference type="InterPro" id="IPR001347">
    <property type="entry name" value="SIS_dom"/>
</dbReference>
<gene>
    <name evidence="5" type="ORF">B5P45_10215</name>
</gene>
<dbReference type="GO" id="GO:0016803">
    <property type="term" value="F:ether hydrolase activity"/>
    <property type="evidence" value="ECO:0007669"/>
    <property type="project" value="TreeGrafter"/>
</dbReference>
<proteinExistence type="predicted"/>
<dbReference type="InterPro" id="IPR040190">
    <property type="entry name" value="MURQ/GCKR"/>
</dbReference>
<dbReference type="AlphaFoldDB" id="A0A2N9VZ29"/>
<dbReference type="InterPro" id="IPR005488">
    <property type="entry name" value="Etherase_MurQ"/>
</dbReference>
<dbReference type="GO" id="GO:0016835">
    <property type="term" value="F:carbon-oxygen lyase activity"/>
    <property type="evidence" value="ECO:0007669"/>
    <property type="project" value="InterPro"/>
</dbReference>
<evidence type="ECO:0000313" key="5">
    <source>
        <dbReference type="EMBL" id="PIO44747.1"/>
    </source>
</evidence>